<dbReference type="NCBIfam" id="TIGR01590">
    <property type="entry name" value="yir-bir-cir_Pla"/>
    <property type="match status" value="1"/>
</dbReference>
<reference evidence="3" key="4">
    <citation type="submission" date="2019-05" db="EMBL/GenBank/DDBJ databases">
        <authorList>
            <consortium name="Pathogen Informatics"/>
        </authorList>
    </citation>
    <scope>NUCLEOTIDE SEQUENCE</scope>
    <source>
        <strain evidence="3">17X</strain>
    </source>
</reference>
<evidence type="ECO:0000313" key="4">
    <source>
        <dbReference type="Proteomes" id="UP000072874"/>
    </source>
</evidence>
<dbReference type="VEuPathDB" id="PlasmoDB:PY00849"/>
<proteinExistence type="predicted"/>
<reference evidence="2" key="3">
    <citation type="submission" date="2014-05" db="EMBL/GenBank/DDBJ databases">
        <authorList>
            <person name="Aslett A.Martin."/>
            <person name="De Silva Nishadi"/>
        </authorList>
    </citation>
    <scope>NUCLEOTIDE SEQUENCE</scope>
    <source>
        <strain evidence="2">YM</strain>
    </source>
</reference>
<dbReference type="OrthoDB" id="373137at2759"/>
<dbReference type="VEuPathDB" id="PlasmoDB:Py17XNL_001002500"/>
<dbReference type="Pfam" id="PF06022">
    <property type="entry name" value="Cir_Bir_Yir"/>
    <property type="match status" value="1"/>
</dbReference>
<feature type="transmembrane region" description="Helical" evidence="1">
    <location>
        <begin position="254"/>
        <end position="272"/>
    </location>
</feature>
<keyword evidence="1" id="KW-0472">Membrane</keyword>
<dbReference type="EMBL" id="LK023209">
    <property type="protein sequence ID" value="CDS44882.1"/>
    <property type="molecule type" value="Genomic_DNA"/>
</dbReference>
<evidence type="ECO:0000313" key="3">
    <source>
        <dbReference type="EMBL" id="VTZ79188.1"/>
    </source>
</evidence>
<dbReference type="RefSeq" id="XP_022811160.1">
    <property type="nucleotide sequence ID" value="XM_022957770.1"/>
</dbReference>
<protein>
    <submittedName>
        <fullName evidence="2">YIR protein</fullName>
    </submittedName>
</protein>
<keyword evidence="1" id="KW-1133">Transmembrane helix</keyword>
<reference evidence="2 4" key="1">
    <citation type="journal article" date="2014" name="BMC Biol.">
        <title>A comprehensive evaluation of rodent malaria parasite genomes and gene expression.</title>
        <authorList>
            <person name="Otto T.D."/>
            <person name="Bohme U."/>
            <person name="Jackson A.P."/>
            <person name="Hunt M."/>
            <person name="Franke-Fayard B."/>
            <person name="Hoeijmakers W.A."/>
            <person name="Religa A.A."/>
            <person name="Robertson L."/>
            <person name="Sanders M."/>
            <person name="Ogun S.A."/>
            <person name="Cunningham D."/>
            <person name="Erhart A."/>
            <person name="Billker O."/>
            <person name="Khan S.M."/>
            <person name="Stunnenberg H.G."/>
            <person name="Langhorne J."/>
            <person name="Holder A.A."/>
            <person name="Waters A.P."/>
            <person name="Newbold C.I."/>
            <person name="Pain A."/>
            <person name="Berriman M."/>
            <person name="Janse C.J."/>
        </authorList>
    </citation>
    <scope>NUCLEOTIDE SEQUENCE</scope>
    <source>
        <strain evidence="3 4">17X</strain>
        <strain evidence="2">YM</strain>
    </source>
</reference>
<organism evidence="2">
    <name type="scientific">Plasmodium yoelii</name>
    <dbReference type="NCBI Taxonomy" id="5861"/>
    <lineage>
        <taxon>Eukaryota</taxon>
        <taxon>Sar</taxon>
        <taxon>Alveolata</taxon>
        <taxon>Apicomplexa</taxon>
        <taxon>Aconoidasida</taxon>
        <taxon>Haemosporida</taxon>
        <taxon>Plasmodiidae</taxon>
        <taxon>Plasmodium</taxon>
        <taxon>Plasmodium (Vinckeia)</taxon>
    </lineage>
</organism>
<name>A0A077W587_PLAYE</name>
<dbReference type="VEuPathDB" id="PlasmoDB:PYYM_0004300"/>
<reference evidence="3" key="2">
    <citation type="submission" date="2014-05" db="EMBL/GenBank/DDBJ databases">
        <authorList>
            <person name="Aslett M.A."/>
            <person name="De Silva N."/>
        </authorList>
    </citation>
    <scope>NUCLEOTIDE SEQUENCE</scope>
    <source>
        <strain evidence="3">17X</strain>
    </source>
</reference>
<dbReference type="Proteomes" id="UP000072874">
    <property type="component" value="Chromosome 10"/>
</dbReference>
<evidence type="ECO:0000256" key="1">
    <source>
        <dbReference type="SAM" id="Phobius"/>
    </source>
</evidence>
<sequence length="293" mass="34244">MNVEVCKRFKNVWEDFPDKLVNEKYHFNDDKLFKTYCTNNCTSYINKMNAGFLYFFNEFFGNSSVFESVAKSNINIVEYIMIWLSYMFNLKKDNSINTIDMFYSNYIDNNKYKNSIYDAGAYNSYDDLINKKKELMNMKIKDISKFYDPFKLLCEMYNEFDENKKDCTQYSEKAKQFVEKYEKLNGDPNNTDDSSYKQLLCTLSTDYDNFKKKCNDSSSLPTIDKTKIPEKCSKQISGHISEVTSSSSSIASKLIPVLSIIVAVAILLGISYKYSLCGIRKRAQKHLREKLKK</sequence>
<dbReference type="InterPro" id="IPR006477">
    <property type="entry name" value="Yir_bir_cir"/>
</dbReference>
<gene>
    <name evidence="3" type="ORF">PY17X_1046401</name>
    <name evidence="2" type="ORF">PYYM_0004300</name>
</gene>
<dbReference type="EMBL" id="LM993664">
    <property type="protein sequence ID" value="VTZ79188.1"/>
    <property type="molecule type" value="Genomic_DNA"/>
</dbReference>
<evidence type="ECO:0000313" key="2">
    <source>
        <dbReference type="EMBL" id="CDS44882.1"/>
    </source>
</evidence>
<dbReference type="KEGG" id="pyo:PY17X_1046401"/>
<dbReference type="GeneID" id="3800560"/>
<accession>A0A077W587</accession>
<keyword evidence="1" id="KW-0812">Transmembrane</keyword>
<dbReference type="VEuPathDB" id="PlasmoDB:PY17X_1046401"/>
<dbReference type="AlphaFoldDB" id="A0A077W587"/>